<comment type="caution">
    <text evidence="1">The sequence shown here is derived from an EMBL/GenBank/DDBJ whole genome shotgun (WGS) entry which is preliminary data.</text>
</comment>
<dbReference type="EMBL" id="JASZZN010000266">
    <property type="protein sequence ID" value="MDM4019622.1"/>
    <property type="molecule type" value="Genomic_DNA"/>
</dbReference>
<name>A0ABT7PT13_9BACT</name>
<organism evidence="1 2">
    <name type="scientific">Roseiconus lacunae</name>
    <dbReference type="NCBI Taxonomy" id="2605694"/>
    <lineage>
        <taxon>Bacteria</taxon>
        <taxon>Pseudomonadati</taxon>
        <taxon>Planctomycetota</taxon>
        <taxon>Planctomycetia</taxon>
        <taxon>Pirellulales</taxon>
        <taxon>Pirellulaceae</taxon>
        <taxon>Roseiconus</taxon>
    </lineage>
</organism>
<reference evidence="1 2" key="1">
    <citation type="submission" date="2023-06" db="EMBL/GenBank/DDBJ databases">
        <title>Roseiconus lacunae JC819 isolated from Gulf of Mannar region, Tamil Nadu.</title>
        <authorList>
            <person name="Pk S."/>
            <person name="Ch S."/>
            <person name="Ch V.R."/>
        </authorList>
    </citation>
    <scope>NUCLEOTIDE SEQUENCE [LARGE SCALE GENOMIC DNA]</scope>
    <source>
        <strain evidence="1 2">JC819</strain>
    </source>
</reference>
<evidence type="ECO:0000313" key="2">
    <source>
        <dbReference type="Proteomes" id="UP001239462"/>
    </source>
</evidence>
<proteinExistence type="predicted"/>
<gene>
    <name evidence="1" type="ORF">QTN89_29480</name>
</gene>
<evidence type="ECO:0000313" key="1">
    <source>
        <dbReference type="EMBL" id="MDM4019622.1"/>
    </source>
</evidence>
<keyword evidence="2" id="KW-1185">Reference proteome</keyword>
<dbReference type="RefSeq" id="WP_289167738.1">
    <property type="nucleotide sequence ID" value="NZ_JASZZN010000266.1"/>
</dbReference>
<sequence>QDDGICWFKTSATQSMHHIRYLVQLVSEHDVIVRELMTDTPGYMIYEDDSQVVARPFTSTPR</sequence>
<protein>
    <submittedName>
        <fullName evidence="1">Uncharacterized protein</fullName>
    </submittedName>
</protein>
<feature type="non-terminal residue" evidence="1">
    <location>
        <position position="1"/>
    </location>
</feature>
<dbReference type="Proteomes" id="UP001239462">
    <property type="component" value="Unassembled WGS sequence"/>
</dbReference>
<accession>A0ABT7PT13</accession>